<dbReference type="AlphaFoldDB" id="A0A381W2I9"/>
<dbReference type="CDD" id="cd02440">
    <property type="entry name" value="AdoMet_MTases"/>
    <property type="match status" value="1"/>
</dbReference>
<evidence type="ECO:0000259" key="1">
    <source>
        <dbReference type="Pfam" id="PF08241"/>
    </source>
</evidence>
<dbReference type="InterPro" id="IPR013216">
    <property type="entry name" value="Methyltransf_11"/>
</dbReference>
<dbReference type="PANTHER" id="PTHR43591">
    <property type="entry name" value="METHYLTRANSFERASE"/>
    <property type="match status" value="1"/>
</dbReference>
<dbReference type="Gene3D" id="3.40.50.150">
    <property type="entry name" value="Vaccinia Virus protein VP39"/>
    <property type="match status" value="1"/>
</dbReference>
<dbReference type="EMBL" id="UINC01010517">
    <property type="protein sequence ID" value="SVA46750.1"/>
    <property type="molecule type" value="Genomic_DNA"/>
</dbReference>
<protein>
    <recommendedName>
        <fullName evidence="1">Methyltransferase type 11 domain-containing protein</fullName>
    </recommendedName>
</protein>
<dbReference type="Pfam" id="PF08241">
    <property type="entry name" value="Methyltransf_11"/>
    <property type="match status" value="1"/>
</dbReference>
<dbReference type="InterPro" id="IPR029063">
    <property type="entry name" value="SAM-dependent_MTases_sf"/>
</dbReference>
<dbReference type="GO" id="GO:0008757">
    <property type="term" value="F:S-adenosylmethionine-dependent methyltransferase activity"/>
    <property type="evidence" value="ECO:0007669"/>
    <property type="project" value="InterPro"/>
</dbReference>
<dbReference type="PANTHER" id="PTHR43591:SF110">
    <property type="entry name" value="RHODANESE DOMAIN-CONTAINING PROTEIN"/>
    <property type="match status" value="1"/>
</dbReference>
<evidence type="ECO:0000313" key="2">
    <source>
        <dbReference type="EMBL" id="SVA46750.1"/>
    </source>
</evidence>
<feature type="domain" description="Methyltransferase type 11" evidence="1">
    <location>
        <begin position="39"/>
        <end position="133"/>
    </location>
</feature>
<sequence>MLDYTKRAKNYDKRWQHYCLPSFSKPLQILDLNGDSTLLDVGCGTGIFLEILEKKFPYTKFSGLDPNQAMLAKASEKLSSKVDLKIGNAESLPHDSQSFDWVVLSNCFGHINNQETALSEVHRVLRKNGKIIITDWTRDFLVMRIVNLYTQLFDDADYKSLKSSETTAMLEKLDFKCLSVESYKINWFWGLYTILGAKR</sequence>
<accession>A0A381W2I9</accession>
<gene>
    <name evidence="2" type="ORF">METZ01_LOCUS99604</name>
</gene>
<proteinExistence type="predicted"/>
<reference evidence="2" key="1">
    <citation type="submission" date="2018-05" db="EMBL/GenBank/DDBJ databases">
        <authorList>
            <person name="Lanie J.A."/>
            <person name="Ng W.-L."/>
            <person name="Kazmierczak K.M."/>
            <person name="Andrzejewski T.M."/>
            <person name="Davidsen T.M."/>
            <person name="Wayne K.J."/>
            <person name="Tettelin H."/>
            <person name="Glass J.I."/>
            <person name="Rusch D."/>
            <person name="Podicherti R."/>
            <person name="Tsui H.-C.T."/>
            <person name="Winkler M.E."/>
        </authorList>
    </citation>
    <scope>NUCLEOTIDE SEQUENCE</scope>
</reference>
<organism evidence="2">
    <name type="scientific">marine metagenome</name>
    <dbReference type="NCBI Taxonomy" id="408172"/>
    <lineage>
        <taxon>unclassified sequences</taxon>
        <taxon>metagenomes</taxon>
        <taxon>ecological metagenomes</taxon>
    </lineage>
</organism>
<name>A0A381W2I9_9ZZZZ</name>
<dbReference type="SUPFAM" id="SSF53335">
    <property type="entry name" value="S-adenosyl-L-methionine-dependent methyltransferases"/>
    <property type="match status" value="1"/>
</dbReference>